<protein>
    <submittedName>
        <fullName evidence="4">Caltractin-like</fullName>
    </submittedName>
</protein>
<dbReference type="STRING" id="418985.A0A1V9XFI4"/>
<dbReference type="CDD" id="cd00051">
    <property type="entry name" value="EFh"/>
    <property type="match status" value="1"/>
</dbReference>
<keyword evidence="1" id="KW-0677">Repeat</keyword>
<dbReference type="FunCoup" id="A0A1V9XFI4">
    <property type="interactions" value="37"/>
</dbReference>
<name>A0A1V9XFI4_9ACAR</name>
<dbReference type="PROSITE" id="PS00018">
    <property type="entry name" value="EF_HAND_1"/>
    <property type="match status" value="1"/>
</dbReference>
<dbReference type="GO" id="GO:0016460">
    <property type="term" value="C:myosin II complex"/>
    <property type="evidence" value="ECO:0007669"/>
    <property type="project" value="TreeGrafter"/>
</dbReference>
<feature type="domain" description="EF-hand" evidence="3">
    <location>
        <begin position="19"/>
        <end position="53"/>
    </location>
</feature>
<dbReference type="FunFam" id="1.10.238.10:FF:000001">
    <property type="entry name" value="Calmodulin 1"/>
    <property type="match status" value="1"/>
</dbReference>
<evidence type="ECO:0000313" key="5">
    <source>
        <dbReference type="Proteomes" id="UP000192247"/>
    </source>
</evidence>
<feature type="domain" description="EF-hand" evidence="3">
    <location>
        <begin position="92"/>
        <end position="127"/>
    </location>
</feature>
<dbReference type="Pfam" id="PF13499">
    <property type="entry name" value="EF-hand_7"/>
    <property type="match status" value="1"/>
</dbReference>
<dbReference type="SUPFAM" id="SSF47473">
    <property type="entry name" value="EF-hand"/>
    <property type="match status" value="1"/>
</dbReference>
<dbReference type="InterPro" id="IPR018247">
    <property type="entry name" value="EF_Hand_1_Ca_BS"/>
</dbReference>
<sequence>MADDGDGLEREKSFEKTSIVPEEIKATFAMFDRNGDGLPAKELKFAMRALGLEPRKEEVKKLLTELGKQDTLQAKLTLAEFEEIIKIRLREDPIDETLKAFKLFDERNTGMISLEDLQRVAEELGANISEEELRQMIEEADSDGDGLVSEMEFLRIMKRTCLY</sequence>
<reference evidence="4 5" key="1">
    <citation type="journal article" date="2017" name="Gigascience">
        <title>Draft genome of the honey bee ectoparasitic mite, Tropilaelaps mercedesae, is shaped by the parasitic life history.</title>
        <authorList>
            <person name="Dong X."/>
            <person name="Armstrong S.D."/>
            <person name="Xia D."/>
            <person name="Makepeace B.L."/>
            <person name="Darby A.C."/>
            <person name="Kadowaki T."/>
        </authorList>
    </citation>
    <scope>NUCLEOTIDE SEQUENCE [LARGE SCALE GENOMIC DNA]</scope>
    <source>
        <strain evidence="4">Wuxi-XJTLU</strain>
    </source>
</reference>
<dbReference type="GO" id="GO:0005509">
    <property type="term" value="F:calcium ion binding"/>
    <property type="evidence" value="ECO:0007669"/>
    <property type="project" value="InterPro"/>
</dbReference>
<evidence type="ECO:0000259" key="3">
    <source>
        <dbReference type="PROSITE" id="PS50222"/>
    </source>
</evidence>
<organism evidence="4 5">
    <name type="scientific">Tropilaelaps mercedesae</name>
    <dbReference type="NCBI Taxonomy" id="418985"/>
    <lineage>
        <taxon>Eukaryota</taxon>
        <taxon>Metazoa</taxon>
        <taxon>Ecdysozoa</taxon>
        <taxon>Arthropoda</taxon>
        <taxon>Chelicerata</taxon>
        <taxon>Arachnida</taxon>
        <taxon>Acari</taxon>
        <taxon>Parasitiformes</taxon>
        <taxon>Mesostigmata</taxon>
        <taxon>Gamasina</taxon>
        <taxon>Dermanyssoidea</taxon>
        <taxon>Laelapidae</taxon>
        <taxon>Tropilaelaps</taxon>
    </lineage>
</organism>
<evidence type="ECO:0000256" key="2">
    <source>
        <dbReference type="ARBA" id="ARBA00022837"/>
    </source>
</evidence>
<evidence type="ECO:0000313" key="4">
    <source>
        <dbReference type="EMBL" id="OQR72310.1"/>
    </source>
</evidence>
<dbReference type="EMBL" id="MNPL01012047">
    <property type="protein sequence ID" value="OQR72310.1"/>
    <property type="molecule type" value="Genomic_DNA"/>
</dbReference>
<keyword evidence="5" id="KW-1185">Reference proteome</keyword>
<gene>
    <name evidence="4" type="ORF">BIW11_10467</name>
</gene>
<dbReference type="InParanoid" id="A0A1V9XFI4"/>
<dbReference type="AlphaFoldDB" id="A0A1V9XFI4"/>
<dbReference type="InterPro" id="IPR002048">
    <property type="entry name" value="EF_hand_dom"/>
</dbReference>
<dbReference type="Proteomes" id="UP000192247">
    <property type="component" value="Unassembled WGS sequence"/>
</dbReference>
<dbReference type="InterPro" id="IPR050230">
    <property type="entry name" value="CALM/Myosin/TropC-like"/>
</dbReference>
<dbReference type="PROSITE" id="PS50222">
    <property type="entry name" value="EF_HAND_2"/>
    <property type="match status" value="3"/>
</dbReference>
<dbReference type="SMART" id="SM00054">
    <property type="entry name" value="EFh"/>
    <property type="match status" value="3"/>
</dbReference>
<keyword evidence="2" id="KW-0106">Calcium</keyword>
<feature type="domain" description="EF-hand" evidence="3">
    <location>
        <begin position="128"/>
        <end position="163"/>
    </location>
</feature>
<proteinExistence type="predicted"/>
<dbReference type="OrthoDB" id="343296at2759"/>
<comment type="caution">
    <text evidence="4">The sequence shown here is derived from an EMBL/GenBank/DDBJ whole genome shotgun (WGS) entry which is preliminary data.</text>
</comment>
<dbReference type="PANTHER" id="PTHR23048:SF59">
    <property type="entry name" value="EF-HAND SUPERFAMILY PROTEIN"/>
    <property type="match status" value="1"/>
</dbReference>
<accession>A0A1V9XFI4</accession>
<dbReference type="InterPro" id="IPR011992">
    <property type="entry name" value="EF-hand-dom_pair"/>
</dbReference>
<evidence type="ECO:0000256" key="1">
    <source>
        <dbReference type="ARBA" id="ARBA00022737"/>
    </source>
</evidence>
<dbReference type="Gene3D" id="1.10.238.10">
    <property type="entry name" value="EF-hand"/>
    <property type="match status" value="2"/>
</dbReference>
<dbReference type="PANTHER" id="PTHR23048">
    <property type="entry name" value="MYOSIN LIGHT CHAIN 1, 3"/>
    <property type="match status" value="1"/>
</dbReference>